<dbReference type="AlphaFoldDB" id="A0A1I3RGT1"/>
<evidence type="ECO:0000313" key="3">
    <source>
        <dbReference type="Proteomes" id="UP000199545"/>
    </source>
</evidence>
<evidence type="ECO:0000259" key="1">
    <source>
        <dbReference type="SMART" id="SM00670"/>
    </source>
</evidence>
<gene>
    <name evidence="2" type="ORF">SAMN05421852_11030</name>
</gene>
<sequence>MGTNKQKFLILDANILIDFIHCDRTVIKLICQYVGQIHLPTPILDEVKEIQESDCTELGIRLIEPELDQLITASEKRGPLSFQDHLCLILAKEHGWTCVTNDKALRRECETDGIELIWGIELICLLVESGGLPTLHAKEVILRIHQSNPKYITKAIVKRAFQRLGIEDDHGNER</sequence>
<dbReference type="InterPro" id="IPR002716">
    <property type="entry name" value="PIN_dom"/>
</dbReference>
<accession>A0A1I3RGT1</accession>
<name>A0A1I3RGT1_9BACL</name>
<dbReference type="OrthoDB" id="1550514at2"/>
<proteinExistence type="predicted"/>
<evidence type="ECO:0000313" key="2">
    <source>
        <dbReference type="EMBL" id="SFJ45793.1"/>
    </source>
</evidence>
<dbReference type="Gene3D" id="3.40.50.1010">
    <property type="entry name" value="5'-nuclease"/>
    <property type="match status" value="1"/>
</dbReference>
<dbReference type="Proteomes" id="UP000199545">
    <property type="component" value="Unassembled WGS sequence"/>
</dbReference>
<dbReference type="EMBL" id="FORR01000010">
    <property type="protein sequence ID" value="SFJ45793.1"/>
    <property type="molecule type" value="Genomic_DNA"/>
</dbReference>
<keyword evidence="3" id="KW-1185">Reference proteome</keyword>
<reference evidence="2 3" key="1">
    <citation type="submission" date="2016-10" db="EMBL/GenBank/DDBJ databases">
        <authorList>
            <person name="de Groot N.N."/>
        </authorList>
    </citation>
    <scope>NUCLEOTIDE SEQUENCE [LARGE SCALE GENOMIC DNA]</scope>
    <source>
        <strain evidence="2 3">DSM 44778</strain>
    </source>
</reference>
<dbReference type="STRING" id="46223.SAMN05421852_11030"/>
<dbReference type="Pfam" id="PF11848">
    <property type="entry name" value="DUF3368"/>
    <property type="match status" value="1"/>
</dbReference>
<dbReference type="RefSeq" id="WP_093230297.1">
    <property type="nucleotide sequence ID" value="NZ_FORR01000010.1"/>
</dbReference>
<dbReference type="InterPro" id="IPR029060">
    <property type="entry name" value="PIN-like_dom_sf"/>
</dbReference>
<dbReference type="SUPFAM" id="SSF88723">
    <property type="entry name" value="PIN domain-like"/>
    <property type="match status" value="1"/>
</dbReference>
<dbReference type="InterPro" id="IPR021799">
    <property type="entry name" value="PIN-like_prokaryotic"/>
</dbReference>
<protein>
    <recommendedName>
        <fullName evidence="1">PIN domain-containing protein</fullName>
    </recommendedName>
</protein>
<organism evidence="2 3">
    <name type="scientific">Thermoflavimicrobium dichotomicum</name>
    <dbReference type="NCBI Taxonomy" id="46223"/>
    <lineage>
        <taxon>Bacteria</taxon>
        <taxon>Bacillati</taxon>
        <taxon>Bacillota</taxon>
        <taxon>Bacilli</taxon>
        <taxon>Bacillales</taxon>
        <taxon>Thermoactinomycetaceae</taxon>
        <taxon>Thermoflavimicrobium</taxon>
    </lineage>
</organism>
<dbReference type="SMART" id="SM00670">
    <property type="entry name" value="PINc"/>
    <property type="match status" value="1"/>
</dbReference>
<feature type="domain" description="PIN" evidence="1">
    <location>
        <begin position="7"/>
        <end position="107"/>
    </location>
</feature>